<proteinExistence type="predicted"/>
<evidence type="ECO:0000313" key="1">
    <source>
        <dbReference type="EMBL" id="XBP73161.1"/>
    </source>
</evidence>
<protein>
    <recommendedName>
        <fullName evidence="2">StbB</fullName>
    </recommendedName>
</protein>
<dbReference type="Gene3D" id="3.40.50.300">
    <property type="entry name" value="P-loop containing nucleotide triphosphate hydrolases"/>
    <property type="match status" value="1"/>
</dbReference>
<reference evidence="1" key="1">
    <citation type="submission" date="2024-05" db="EMBL/GenBank/DDBJ databases">
        <authorList>
            <person name="Bunk B."/>
            <person name="Swiderski J."/>
            <person name="Sproer C."/>
            <person name="Thiel V."/>
        </authorList>
    </citation>
    <scope>NUCLEOTIDE SEQUENCE</scope>
    <source>
        <strain evidence="1">DSM 17735</strain>
        <plasmid evidence="1">p4</plasmid>
    </source>
</reference>
<name>A0AAU7LZZ7_9BURK</name>
<dbReference type="InterPro" id="IPR027417">
    <property type="entry name" value="P-loop_NTPase"/>
</dbReference>
<gene>
    <name evidence="1" type="ORF">ABLV49_25515</name>
</gene>
<dbReference type="AlphaFoldDB" id="A0AAU7LZZ7"/>
<organism evidence="1">
    <name type="scientific">Polaromonas hydrogenivorans</name>
    <dbReference type="NCBI Taxonomy" id="335476"/>
    <lineage>
        <taxon>Bacteria</taxon>
        <taxon>Pseudomonadati</taxon>
        <taxon>Pseudomonadota</taxon>
        <taxon>Betaproteobacteria</taxon>
        <taxon>Burkholderiales</taxon>
        <taxon>Comamonadaceae</taxon>
        <taxon>Polaromonas</taxon>
    </lineage>
</organism>
<keyword evidence="1" id="KW-0614">Plasmid</keyword>
<geneLocation type="plasmid" evidence="1">
    <name>p4</name>
</geneLocation>
<dbReference type="EMBL" id="CP157679">
    <property type="protein sequence ID" value="XBP73161.1"/>
    <property type="molecule type" value="Genomic_DNA"/>
</dbReference>
<evidence type="ECO:0008006" key="2">
    <source>
        <dbReference type="Google" id="ProtNLM"/>
    </source>
</evidence>
<sequence>MKKIVCVLALTGKVGKSTFVNNVLAPRMPNAKIYRLETINLSGMSETEVVKMKGQDIVKLQNELAKVNSGIIDVGASNVEAFMLALAQQPGAHRDYDYFIIPIEATDKKSDAIDEFLSLVELLNKQGVEPERIKVLFNKLAVNDDLEYEMRKIIKAHQMDGFFTLDKRAVIHNSPAFAALSEVKKTFSVMCGDTSDYRSEFRATPIENEARRLELTKLMRAQSSVKPVLTEFDTVFEVLFEENY</sequence>
<dbReference type="RefSeq" id="WP_349283167.1">
    <property type="nucleotide sequence ID" value="NZ_CBCSCU010000041.1"/>
</dbReference>
<accession>A0AAU7LZZ7</accession>